<dbReference type="OrthoDB" id="9444602at2759"/>
<dbReference type="GO" id="GO:0004930">
    <property type="term" value="F:G protein-coupled receptor activity"/>
    <property type="evidence" value="ECO:0007669"/>
    <property type="project" value="UniProtKB-KW"/>
</dbReference>
<dbReference type="PANTHER" id="PTHR48001">
    <property type="entry name" value="OLFACTORY RECEPTOR"/>
    <property type="match status" value="1"/>
</dbReference>
<organism evidence="10">
    <name type="scientific">Castor canadensis</name>
    <name type="common">American beaver</name>
    <dbReference type="NCBI Taxonomy" id="51338"/>
    <lineage>
        <taxon>Eukaryota</taxon>
        <taxon>Metazoa</taxon>
        <taxon>Chordata</taxon>
        <taxon>Craniata</taxon>
        <taxon>Vertebrata</taxon>
        <taxon>Euteleostomi</taxon>
        <taxon>Mammalia</taxon>
        <taxon>Eutheria</taxon>
        <taxon>Euarchontoglires</taxon>
        <taxon>Glires</taxon>
        <taxon>Rodentia</taxon>
        <taxon>Castorimorpha</taxon>
        <taxon>Castoridae</taxon>
        <taxon>Castor</taxon>
    </lineage>
</organism>
<evidence type="ECO:0000256" key="4">
    <source>
        <dbReference type="ARBA" id="ARBA00023040"/>
    </source>
</evidence>
<keyword evidence="4" id="KW-0297">G-protein coupled receptor</keyword>
<feature type="transmembrane region" description="Helical" evidence="8">
    <location>
        <begin position="111"/>
        <end position="137"/>
    </location>
</feature>
<gene>
    <name evidence="10" type="primary">LOC109675205</name>
</gene>
<keyword evidence="5 8" id="KW-0472">Membrane</keyword>
<dbReference type="PRINTS" id="PR00237">
    <property type="entry name" value="GPCRRHODOPSN"/>
</dbReference>
<accession>A0A8B7TQI6</accession>
<proteinExistence type="predicted"/>
<reference evidence="10" key="1">
    <citation type="submission" date="2025-08" db="UniProtKB">
        <authorList>
            <consortium name="RefSeq"/>
        </authorList>
    </citation>
    <scope>IDENTIFICATION</scope>
    <source>
        <tissue evidence="10">Leukocyte</tissue>
    </source>
</reference>
<dbReference type="InterPro" id="IPR000276">
    <property type="entry name" value="GPCR_Rhodpsn"/>
</dbReference>
<name>A0A8B7TQI6_CASCN</name>
<evidence type="ECO:0000256" key="8">
    <source>
        <dbReference type="SAM" id="Phobius"/>
    </source>
</evidence>
<feature type="transmembrane region" description="Helical" evidence="8">
    <location>
        <begin position="187"/>
        <end position="206"/>
    </location>
</feature>
<dbReference type="GO" id="GO:0016020">
    <property type="term" value="C:membrane"/>
    <property type="evidence" value="ECO:0007669"/>
    <property type="project" value="UniProtKB-SubCell"/>
</dbReference>
<dbReference type="InterPro" id="IPR000725">
    <property type="entry name" value="Olfact_rcpt"/>
</dbReference>
<dbReference type="KEGG" id="ccan:109675205"/>
<dbReference type="AlphaFoldDB" id="A0A8B7TQI6"/>
<comment type="subcellular location">
    <subcellularLocation>
        <location evidence="1">Membrane</location>
        <topology evidence="1">Multi-pass membrane protein</topology>
    </subcellularLocation>
</comment>
<feature type="transmembrane region" description="Helical" evidence="8">
    <location>
        <begin position="25"/>
        <end position="48"/>
    </location>
</feature>
<keyword evidence="3 8" id="KW-1133">Transmembrane helix</keyword>
<evidence type="ECO:0000256" key="3">
    <source>
        <dbReference type="ARBA" id="ARBA00022989"/>
    </source>
</evidence>
<evidence type="ECO:0000256" key="6">
    <source>
        <dbReference type="ARBA" id="ARBA00023170"/>
    </source>
</evidence>
<dbReference type="Pfam" id="PF13853">
    <property type="entry name" value="7tm_4"/>
    <property type="match status" value="1"/>
</dbReference>
<evidence type="ECO:0000256" key="1">
    <source>
        <dbReference type="ARBA" id="ARBA00004141"/>
    </source>
</evidence>
<dbReference type="SUPFAM" id="SSF81321">
    <property type="entry name" value="Family A G protein-coupled receptor-like"/>
    <property type="match status" value="1"/>
</dbReference>
<evidence type="ECO:0000256" key="7">
    <source>
        <dbReference type="ARBA" id="ARBA00023224"/>
    </source>
</evidence>
<dbReference type="Gene3D" id="1.20.1070.10">
    <property type="entry name" value="Rhodopsin 7-helix transmembrane proteins"/>
    <property type="match status" value="2"/>
</dbReference>
<feature type="domain" description="G-protein coupled receptors family 1 profile" evidence="9">
    <location>
        <begin position="41"/>
        <end position="97"/>
    </location>
</feature>
<evidence type="ECO:0000259" key="9">
    <source>
        <dbReference type="PROSITE" id="PS50262"/>
    </source>
</evidence>
<feature type="transmembrane region" description="Helical" evidence="8">
    <location>
        <begin position="158"/>
        <end position="175"/>
    </location>
</feature>
<protein>
    <submittedName>
        <fullName evidence="10">Olfactory receptor 50-like</fullName>
    </submittedName>
</protein>
<dbReference type="PROSITE" id="PS50262">
    <property type="entry name" value="G_PROTEIN_RECEP_F1_2"/>
    <property type="match status" value="1"/>
</dbReference>
<keyword evidence="7" id="KW-0807">Transducer</keyword>
<evidence type="ECO:0000256" key="2">
    <source>
        <dbReference type="ARBA" id="ARBA00022692"/>
    </source>
</evidence>
<dbReference type="InterPro" id="IPR017452">
    <property type="entry name" value="GPCR_Rhodpsn_7TM"/>
</dbReference>
<evidence type="ECO:0000313" key="10">
    <source>
        <dbReference type="RefSeq" id="XP_020007565.1"/>
    </source>
</evidence>
<dbReference type="GO" id="GO:0004984">
    <property type="term" value="F:olfactory receptor activity"/>
    <property type="evidence" value="ECO:0007669"/>
    <property type="project" value="InterPro"/>
</dbReference>
<dbReference type="RefSeq" id="XP_020007565.1">
    <property type="nucleotide sequence ID" value="XM_020151976.1"/>
</dbReference>
<keyword evidence="6" id="KW-0675">Receptor</keyword>
<sequence length="226" mass="25064">MRRDNQSSVSEFILLGLPIQPEEQVMYYALFLAIYLTSVLGNLTIILLIRLDSHLHTPMYFFLSYLAFTDVSFSSVTAPKILMNMVTQCKSISFAGCVSQLSSSDTTVNELIILITGSPVIILPFICSLVSYGHIGVTILKIPSIKGIFKALSTCDSHLSVVGLYYGTIIGLYFVPYSKTTNDKDVIVAALYNMVTPMLNHFIYSLRNQDMKVARGNTFSRKTVSA</sequence>
<evidence type="ECO:0000256" key="5">
    <source>
        <dbReference type="ARBA" id="ARBA00023136"/>
    </source>
</evidence>
<keyword evidence="2 8" id="KW-0812">Transmembrane</keyword>